<dbReference type="InterPro" id="IPR024474">
    <property type="entry name" value="Znf_dom_IS66"/>
</dbReference>
<sequence>MPRDMEAEALWELLQAERARHAAEIAERDQKIAAHEDARAADHEEIARLSRIIRDLQRTTFGARSEKLDPDQLALALEELEQELASAELRLSTPTEKTANAAKRRANRGSLPAHLQRVEQVIDIDDKTCPCCAGALHRIGEDVAERLDVIPATFRALVVRRPKYGCRACEEVVVQAPAPTRLIEGGLPTEATIAHVVVAKYADHTPLYRQAQMYARRGVVLDRSTLAHWTGTAAELLKPLHARLLEKLKASGKLFADETRAPVLDPGRGRTKLGQLWAYARDDRPWGGPAPPGVAFVYAGDRATSSPAQHLAGYRGVLQTDGYSAYKALAKGGAVELAFCWTHTRRYFHKLLDEKNPAKTPIAAEAIARIQQLYAIEDEIRGRSADERRAARQAKSAPILADLKTWLSARLELISQKSDLAKAIRYVQTHWEGLIRFVDDGRVELDTHTVERAIRPLALTRKNSLFAGSEGGAEHWAVLASLIATCKLNHVEPQAYIEDVITKLINGHLQSRLDELLPWAYAPRPAAVAA</sequence>
<protein>
    <submittedName>
        <fullName evidence="6">IS66 family transposase</fullName>
    </submittedName>
</protein>
<feature type="domain" description="Transposase IS66 zinc-finger binding" evidence="3">
    <location>
        <begin position="126"/>
        <end position="170"/>
    </location>
</feature>
<feature type="domain" description="Transposase TnpC homeodomain" evidence="4">
    <location>
        <begin position="48"/>
        <end position="119"/>
    </location>
</feature>
<dbReference type="InterPro" id="IPR004291">
    <property type="entry name" value="Transposase_IS66_central"/>
</dbReference>
<dbReference type="PANTHER" id="PTHR33678">
    <property type="entry name" value="BLL1576 PROTEIN"/>
    <property type="match status" value="1"/>
</dbReference>
<feature type="coiled-coil region" evidence="1">
    <location>
        <begin position="70"/>
        <end position="97"/>
    </location>
</feature>
<evidence type="ECO:0000259" key="4">
    <source>
        <dbReference type="Pfam" id="PF13007"/>
    </source>
</evidence>
<name>A0A328BIP7_9CAUL</name>
<dbReference type="OrthoDB" id="9800877at2"/>
<dbReference type="PANTHER" id="PTHR33678:SF1">
    <property type="entry name" value="BLL1576 PROTEIN"/>
    <property type="match status" value="1"/>
</dbReference>
<accession>A0A328BIP7</accession>
<dbReference type="NCBIfam" id="NF033517">
    <property type="entry name" value="transpos_IS66"/>
    <property type="match status" value="1"/>
</dbReference>
<reference evidence="6 7" key="1">
    <citation type="submission" date="2018-05" db="EMBL/GenBank/DDBJ databases">
        <authorList>
            <person name="Lanie J.A."/>
            <person name="Ng W.-L."/>
            <person name="Kazmierczak K.M."/>
            <person name="Andrzejewski T.M."/>
            <person name="Davidsen T.M."/>
            <person name="Wayne K.J."/>
            <person name="Tettelin H."/>
            <person name="Glass J.I."/>
            <person name="Rusch D."/>
            <person name="Podicherti R."/>
            <person name="Tsui H.-C.T."/>
            <person name="Winkler M.E."/>
        </authorList>
    </citation>
    <scope>NUCLEOTIDE SEQUENCE [LARGE SCALE GENOMIC DNA]</scope>
    <source>
        <strain evidence="6 7">BUT-10</strain>
    </source>
</reference>
<dbReference type="InterPro" id="IPR024463">
    <property type="entry name" value="Transposase_TnpC_homeodom"/>
</dbReference>
<evidence type="ECO:0000259" key="5">
    <source>
        <dbReference type="Pfam" id="PF13817"/>
    </source>
</evidence>
<feature type="domain" description="Transposase IS66 C-terminal" evidence="5">
    <location>
        <begin position="481"/>
        <end position="519"/>
    </location>
</feature>
<dbReference type="Pfam" id="PF03050">
    <property type="entry name" value="DDE_Tnp_IS66"/>
    <property type="match status" value="1"/>
</dbReference>
<evidence type="ECO:0000256" key="1">
    <source>
        <dbReference type="SAM" id="Coils"/>
    </source>
</evidence>
<proteinExistence type="predicted"/>
<dbReference type="Proteomes" id="UP000249524">
    <property type="component" value="Unassembled WGS sequence"/>
</dbReference>
<organism evidence="6 7">
    <name type="scientific">Phenylobacterium kunshanense</name>
    <dbReference type="NCBI Taxonomy" id="1445034"/>
    <lineage>
        <taxon>Bacteria</taxon>
        <taxon>Pseudomonadati</taxon>
        <taxon>Pseudomonadota</taxon>
        <taxon>Alphaproteobacteria</taxon>
        <taxon>Caulobacterales</taxon>
        <taxon>Caulobacteraceae</taxon>
        <taxon>Phenylobacterium</taxon>
    </lineage>
</organism>
<feature type="domain" description="Transposase IS66 central" evidence="2">
    <location>
        <begin position="186"/>
        <end position="474"/>
    </location>
</feature>
<evidence type="ECO:0000259" key="2">
    <source>
        <dbReference type="Pfam" id="PF03050"/>
    </source>
</evidence>
<dbReference type="EMBL" id="QFYS01000003">
    <property type="protein sequence ID" value="RAK66535.1"/>
    <property type="molecule type" value="Genomic_DNA"/>
</dbReference>
<dbReference type="Pfam" id="PF13817">
    <property type="entry name" value="DDE_Tnp_IS66_C"/>
    <property type="match status" value="1"/>
</dbReference>
<dbReference type="AlphaFoldDB" id="A0A328BIP7"/>
<evidence type="ECO:0000313" key="6">
    <source>
        <dbReference type="EMBL" id="RAK66535.1"/>
    </source>
</evidence>
<dbReference type="InterPro" id="IPR052344">
    <property type="entry name" value="Transposase-related"/>
</dbReference>
<dbReference type="InterPro" id="IPR039552">
    <property type="entry name" value="IS66_C"/>
</dbReference>
<comment type="caution">
    <text evidence="6">The sequence shown here is derived from an EMBL/GenBank/DDBJ whole genome shotgun (WGS) entry which is preliminary data.</text>
</comment>
<gene>
    <name evidence="6" type="ORF">DJ019_09870</name>
</gene>
<dbReference type="Pfam" id="PF13007">
    <property type="entry name" value="LZ_Tnp_IS66"/>
    <property type="match status" value="1"/>
</dbReference>
<evidence type="ECO:0000259" key="3">
    <source>
        <dbReference type="Pfam" id="PF13005"/>
    </source>
</evidence>
<keyword evidence="1" id="KW-0175">Coiled coil</keyword>
<dbReference type="Pfam" id="PF13005">
    <property type="entry name" value="zf-IS66"/>
    <property type="match status" value="1"/>
</dbReference>
<keyword evidence="7" id="KW-1185">Reference proteome</keyword>
<evidence type="ECO:0000313" key="7">
    <source>
        <dbReference type="Proteomes" id="UP000249524"/>
    </source>
</evidence>